<name>A0A835Z389_9STRA</name>
<sequence length="307" mass="30110">MPTPAAAAVVLPVRPDVGDTLRRQAGSADLLLGLPQPHAAAQAAPAAESTAAALAPANASEAVERLHTGLRRVGPSPAATAADERYAKAVAAAAAAAPTTLLEVAKVPALHVRLPPQPARTAVVDAAALAAAMSPPTAVLQPLNQSWETGAPCPKRRLSPTRMPPVGAAAAPAPLAAAPAAPKRPRVQRDAGASTHTSLLRQARAAAAPAAAATAAAGAAQAAAAAAAAEPEAAPEAAPEAEPMLAEQPRCATGSRALRLQLPSGAGTWASSTSLPQQTAHVLSQSQPQPSPCATAAAGSANPDADA</sequence>
<protein>
    <submittedName>
        <fullName evidence="2">Uncharacterized protein</fullName>
    </submittedName>
</protein>
<dbReference type="EMBL" id="JAFCMP010000103">
    <property type="protein sequence ID" value="KAG5186767.1"/>
    <property type="molecule type" value="Genomic_DNA"/>
</dbReference>
<evidence type="ECO:0000313" key="3">
    <source>
        <dbReference type="Proteomes" id="UP000664859"/>
    </source>
</evidence>
<gene>
    <name evidence="2" type="ORF">JKP88DRAFT_235768</name>
</gene>
<keyword evidence="3" id="KW-1185">Reference proteome</keyword>
<feature type="region of interest" description="Disordered" evidence="1">
    <location>
        <begin position="263"/>
        <end position="307"/>
    </location>
</feature>
<feature type="compositionally biased region" description="Polar residues" evidence="1">
    <location>
        <begin position="269"/>
        <end position="288"/>
    </location>
</feature>
<accession>A0A835Z389</accession>
<proteinExistence type="predicted"/>
<reference evidence="2" key="1">
    <citation type="submission" date="2021-02" db="EMBL/GenBank/DDBJ databases">
        <title>First Annotated Genome of the Yellow-green Alga Tribonema minus.</title>
        <authorList>
            <person name="Mahan K.M."/>
        </authorList>
    </citation>
    <scope>NUCLEOTIDE SEQUENCE</scope>
    <source>
        <strain evidence="2">UTEX B ZZ1240</strain>
    </source>
</reference>
<feature type="compositionally biased region" description="Low complexity" evidence="1">
    <location>
        <begin position="164"/>
        <end position="181"/>
    </location>
</feature>
<organism evidence="2 3">
    <name type="scientific">Tribonema minus</name>
    <dbReference type="NCBI Taxonomy" id="303371"/>
    <lineage>
        <taxon>Eukaryota</taxon>
        <taxon>Sar</taxon>
        <taxon>Stramenopiles</taxon>
        <taxon>Ochrophyta</taxon>
        <taxon>PX clade</taxon>
        <taxon>Xanthophyceae</taxon>
        <taxon>Tribonematales</taxon>
        <taxon>Tribonemataceae</taxon>
        <taxon>Tribonema</taxon>
    </lineage>
</organism>
<evidence type="ECO:0000256" key="1">
    <source>
        <dbReference type="SAM" id="MobiDB-lite"/>
    </source>
</evidence>
<evidence type="ECO:0000313" key="2">
    <source>
        <dbReference type="EMBL" id="KAG5186767.1"/>
    </source>
</evidence>
<dbReference type="Proteomes" id="UP000664859">
    <property type="component" value="Unassembled WGS sequence"/>
</dbReference>
<feature type="region of interest" description="Disordered" evidence="1">
    <location>
        <begin position="146"/>
        <end position="196"/>
    </location>
</feature>
<feature type="compositionally biased region" description="Low complexity" evidence="1">
    <location>
        <begin position="294"/>
        <end position="307"/>
    </location>
</feature>
<comment type="caution">
    <text evidence="2">The sequence shown here is derived from an EMBL/GenBank/DDBJ whole genome shotgun (WGS) entry which is preliminary data.</text>
</comment>
<dbReference type="AlphaFoldDB" id="A0A835Z389"/>